<name>A0ABP8LUJ1_9BACT</name>
<evidence type="ECO:0000259" key="9">
    <source>
        <dbReference type="Pfam" id="PF00793"/>
    </source>
</evidence>
<keyword evidence="6" id="KW-0963">Cytoplasm</keyword>
<evidence type="ECO:0000256" key="6">
    <source>
        <dbReference type="ARBA" id="ARBA00022490"/>
    </source>
</evidence>
<feature type="domain" description="DAHP synthetase I/KDSA" evidence="9">
    <location>
        <begin position="2"/>
        <end position="248"/>
    </location>
</feature>
<organism evidence="10 11">
    <name type="scientific">Ravibacter arvi</name>
    <dbReference type="NCBI Taxonomy" id="2051041"/>
    <lineage>
        <taxon>Bacteria</taxon>
        <taxon>Pseudomonadati</taxon>
        <taxon>Bacteroidota</taxon>
        <taxon>Cytophagia</taxon>
        <taxon>Cytophagales</taxon>
        <taxon>Spirosomataceae</taxon>
        <taxon>Ravibacter</taxon>
    </lineage>
</organism>
<dbReference type="InterPro" id="IPR006269">
    <property type="entry name" value="KDO8P_synthase"/>
</dbReference>
<dbReference type="EMBL" id="BAABEY010000015">
    <property type="protein sequence ID" value="GAA4436248.1"/>
    <property type="molecule type" value="Genomic_DNA"/>
</dbReference>
<dbReference type="Pfam" id="PF00793">
    <property type="entry name" value="DAHP_synth_1"/>
    <property type="match status" value="1"/>
</dbReference>
<evidence type="ECO:0000256" key="4">
    <source>
        <dbReference type="ARBA" id="ARBA00010499"/>
    </source>
</evidence>
<evidence type="ECO:0000256" key="8">
    <source>
        <dbReference type="ARBA" id="ARBA00049112"/>
    </source>
</evidence>
<comment type="caution">
    <text evidence="10">The sequence shown here is derived from an EMBL/GenBank/DDBJ whole genome shotgun (WGS) entry which is preliminary data.</text>
</comment>
<keyword evidence="7" id="KW-0808">Transferase</keyword>
<dbReference type="InterPro" id="IPR006218">
    <property type="entry name" value="DAHP1/KDSA"/>
</dbReference>
<protein>
    <recommendedName>
        <fullName evidence="5">3-deoxy-8-phosphooctulonate synthase</fullName>
        <ecNumber evidence="5">2.5.1.55</ecNumber>
    </recommendedName>
</protein>
<dbReference type="SUPFAM" id="SSF51569">
    <property type="entry name" value="Aldolase"/>
    <property type="match status" value="1"/>
</dbReference>
<comment type="pathway">
    <text evidence="3">Carbohydrate biosynthesis; 3-deoxy-D-manno-octulosonate biosynthesis; 3-deoxy-D-manno-octulosonate from D-ribulose 5-phosphate: step 2/3.</text>
</comment>
<dbReference type="NCBIfam" id="TIGR01362">
    <property type="entry name" value="KDO8P_synth"/>
    <property type="match status" value="1"/>
</dbReference>
<sequence length="252" mass="26700">MAGPCAIEGRDMALAIADKIVTLTGKLGIPYIFKGSFKKANRTSGTSFTGIGDEKALRILREVSDTFGIPTVTDIHESKDAALAAEYVDMLQIPAFLCRQTDLLIAAAETGKAVNVKKGQFLSAGSMKFAIEKIRSVAPDATVALTERGNMFGYGDLVVDYRNLPEMQSLGVPVVMDCTHSLQQPNQAGGVTGGNPKLISTIARAAVAVGADGLFIETHPNPAKAKSDGANMLPLDQLEALLVQLVRIREAI</sequence>
<evidence type="ECO:0000256" key="1">
    <source>
        <dbReference type="ARBA" id="ARBA00004496"/>
    </source>
</evidence>
<dbReference type="Proteomes" id="UP001501508">
    <property type="component" value="Unassembled WGS sequence"/>
</dbReference>
<accession>A0ABP8LUJ1</accession>
<dbReference type="Gene3D" id="3.20.20.70">
    <property type="entry name" value="Aldolase class I"/>
    <property type="match status" value="1"/>
</dbReference>
<comment type="similarity">
    <text evidence="4">Belongs to the KdsA family.</text>
</comment>
<dbReference type="PANTHER" id="PTHR21057">
    <property type="entry name" value="PHOSPHO-2-DEHYDRO-3-DEOXYHEPTONATE ALDOLASE"/>
    <property type="match status" value="1"/>
</dbReference>
<dbReference type="EC" id="2.5.1.55" evidence="5"/>
<evidence type="ECO:0000256" key="3">
    <source>
        <dbReference type="ARBA" id="ARBA00004845"/>
    </source>
</evidence>
<keyword evidence="11" id="KW-1185">Reference proteome</keyword>
<evidence type="ECO:0000256" key="2">
    <source>
        <dbReference type="ARBA" id="ARBA00004756"/>
    </source>
</evidence>
<comment type="pathway">
    <text evidence="2">Bacterial outer membrane biogenesis; lipopolysaccharide biosynthesis.</text>
</comment>
<dbReference type="NCBIfam" id="NF003543">
    <property type="entry name" value="PRK05198.1"/>
    <property type="match status" value="1"/>
</dbReference>
<evidence type="ECO:0000313" key="11">
    <source>
        <dbReference type="Proteomes" id="UP001501508"/>
    </source>
</evidence>
<dbReference type="InterPro" id="IPR013785">
    <property type="entry name" value="Aldolase_TIM"/>
</dbReference>
<proteinExistence type="inferred from homology"/>
<gene>
    <name evidence="10" type="primary">kdsA</name>
    <name evidence="10" type="ORF">GCM10023091_13930</name>
</gene>
<comment type="catalytic activity">
    <reaction evidence="8">
        <text>D-arabinose 5-phosphate + phosphoenolpyruvate + H2O = 3-deoxy-alpha-D-manno-2-octulosonate-8-phosphate + phosphate</text>
        <dbReference type="Rhea" id="RHEA:14053"/>
        <dbReference type="ChEBI" id="CHEBI:15377"/>
        <dbReference type="ChEBI" id="CHEBI:43474"/>
        <dbReference type="ChEBI" id="CHEBI:57693"/>
        <dbReference type="ChEBI" id="CHEBI:58702"/>
        <dbReference type="ChEBI" id="CHEBI:85985"/>
        <dbReference type="EC" id="2.5.1.55"/>
    </reaction>
</comment>
<evidence type="ECO:0000256" key="7">
    <source>
        <dbReference type="ARBA" id="ARBA00022679"/>
    </source>
</evidence>
<reference evidence="11" key="1">
    <citation type="journal article" date="2019" name="Int. J. Syst. Evol. Microbiol.">
        <title>The Global Catalogue of Microorganisms (GCM) 10K type strain sequencing project: providing services to taxonomists for standard genome sequencing and annotation.</title>
        <authorList>
            <consortium name="The Broad Institute Genomics Platform"/>
            <consortium name="The Broad Institute Genome Sequencing Center for Infectious Disease"/>
            <person name="Wu L."/>
            <person name="Ma J."/>
        </authorList>
    </citation>
    <scope>NUCLEOTIDE SEQUENCE [LARGE SCALE GENOMIC DNA]</scope>
    <source>
        <strain evidence="11">JCM 31920</strain>
    </source>
</reference>
<comment type="subcellular location">
    <subcellularLocation>
        <location evidence="1">Cytoplasm</location>
    </subcellularLocation>
</comment>
<evidence type="ECO:0000256" key="5">
    <source>
        <dbReference type="ARBA" id="ARBA00012693"/>
    </source>
</evidence>
<evidence type="ECO:0000313" key="10">
    <source>
        <dbReference type="EMBL" id="GAA4436248.1"/>
    </source>
</evidence>